<dbReference type="Pfam" id="PF13377">
    <property type="entry name" value="Peripla_BP_3"/>
    <property type="match status" value="1"/>
</dbReference>
<dbReference type="Gene3D" id="3.40.50.2300">
    <property type="match status" value="2"/>
</dbReference>
<dbReference type="Pfam" id="PF00356">
    <property type="entry name" value="LacI"/>
    <property type="match status" value="1"/>
</dbReference>
<proteinExistence type="predicted"/>
<dbReference type="SUPFAM" id="SSF47413">
    <property type="entry name" value="lambda repressor-like DNA-binding domains"/>
    <property type="match status" value="1"/>
</dbReference>
<dbReference type="Proteomes" id="UP001183615">
    <property type="component" value="Unassembled WGS sequence"/>
</dbReference>
<dbReference type="InterPro" id="IPR000843">
    <property type="entry name" value="HTH_LacI"/>
</dbReference>
<feature type="region of interest" description="Disordered" evidence="4">
    <location>
        <begin position="342"/>
        <end position="363"/>
    </location>
</feature>
<organism evidence="6 7">
    <name type="scientific">Streptomyces johnsoniae</name>
    <dbReference type="NCBI Taxonomy" id="3075532"/>
    <lineage>
        <taxon>Bacteria</taxon>
        <taxon>Bacillati</taxon>
        <taxon>Actinomycetota</taxon>
        <taxon>Actinomycetes</taxon>
        <taxon>Kitasatosporales</taxon>
        <taxon>Streptomycetaceae</taxon>
        <taxon>Streptomyces</taxon>
    </lineage>
</organism>
<dbReference type="CDD" id="cd01392">
    <property type="entry name" value="HTH_LacI"/>
    <property type="match status" value="1"/>
</dbReference>
<dbReference type="PANTHER" id="PTHR30146">
    <property type="entry name" value="LACI-RELATED TRANSCRIPTIONAL REPRESSOR"/>
    <property type="match status" value="1"/>
</dbReference>
<evidence type="ECO:0000256" key="2">
    <source>
        <dbReference type="ARBA" id="ARBA00023125"/>
    </source>
</evidence>
<reference evidence="7" key="1">
    <citation type="submission" date="2023-07" db="EMBL/GenBank/DDBJ databases">
        <title>30 novel species of actinomycetes from the DSMZ collection.</title>
        <authorList>
            <person name="Nouioui I."/>
        </authorList>
    </citation>
    <scope>NUCLEOTIDE SEQUENCE [LARGE SCALE GENOMIC DNA]</scope>
    <source>
        <strain evidence="7">DSM 41886</strain>
    </source>
</reference>
<name>A0ABU2RZS1_9ACTN</name>
<protein>
    <submittedName>
        <fullName evidence="6">LacI family DNA-binding transcriptional regulator</fullName>
    </submittedName>
</protein>
<sequence length="363" mass="38502">MTGRTGRTDRRRSAKPTIADVAALAGVSVSAVSKVMNGRDGISAPTRQRVLEAAAKLRWSPSATAVALRGARTRAVGMVAARSPDVLATDPHFTLLISGIERELAPADYGLLLHIVGEEPGAEERAYRRLAEERRVDGVILTESRIGDARFELLRHLRLPAVLVGTPWQDDPIPAVQAGGQDAGVRAAVDHLLGFGHRRIAYVSGPQDRVHTVFRRQVFETALAERGLRPGRTLSSDFTAQGAVAAMGELLAADAAERPTAVLFANDTMAVAGMNAARRLGFDVPRDLSVVGYDNLPLGELVYPRLTTIAQDLVQLGRAAAAAMFGLLNIPHAQAPPTIHPPHLVPRESTGPVLTGPALTGAG</sequence>
<dbReference type="PANTHER" id="PTHR30146:SF155">
    <property type="entry name" value="ALANINE RACEMASE"/>
    <property type="match status" value="1"/>
</dbReference>
<evidence type="ECO:0000256" key="1">
    <source>
        <dbReference type="ARBA" id="ARBA00023015"/>
    </source>
</evidence>
<keyword evidence="3" id="KW-0804">Transcription</keyword>
<dbReference type="RefSeq" id="WP_311615710.1">
    <property type="nucleotide sequence ID" value="NZ_JAVREV010000002.1"/>
</dbReference>
<keyword evidence="2 6" id="KW-0238">DNA-binding</keyword>
<dbReference type="SUPFAM" id="SSF53822">
    <property type="entry name" value="Periplasmic binding protein-like I"/>
    <property type="match status" value="1"/>
</dbReference>
<dbReference type="EMBL" id="JAVREV010000002">
    <property type="protein sequence ID" value="MDT0441694.1"/>
    <property type="molecule type" value="Genomic_DNA"/>
</dbReference>
<keyword evidence="1" id="KW-0805">Transcription regulation</keyword>
<accession>A0ABU2RZS1</accession>
<evidence type="ECO:0000256" key="3">
    <source>
        <dbReference type="ARBA" id="ARBA00023163"/>
    </source>
</evidence>
<dbReference type="CDD" id="cd06267">
    <property type="entry name" value="PBP1_LacI_sugar_binding-like"/>
    <property type="match status" value="1"/>
</dbReference>
<keyword evidence="7" id="KW-1185">Reference proteome</keyword>
<evidence type="ECO:0000313" key="7">
    <source>
        <dbReference type="Proteomes" id="UP001183615"/>
    </source>
</evidence>
<dbReference type="PROSITE" id="PS00356">
    <property type="entry name" value="HTH_LACI_1"/>
    <property type="match status" value="1"/>
</dbReference>
<comment type="caution">
    <text evidence="6">The sequence shown here is derived from an EMBL/GenBank/DDBJ whole genome shotgun (WGS) entry which is preliminary data.</text>
</comment>
<dbReference type="PROSITE" id="PS50932">
    <property type="entry name" value="HTH_LACI_2"/>
    <property type="match status" value="1"/>
</dbReference>
<dbReference type="GO" id="GO:0003677">
    <property type="term" value="F:DNA binding"/>
    <property type="evidence" value="ECO:0007669"/>
    <property type="project" value="UniProtKB-KW"/>
</dbReference>
<dbReference type="SMART" id="SM00354">
    <property type="entry name" value="HTH_LACI"/>
    <property type="match status" value="1"/>
</dbReference>
<evidence type="ECO:0000256" key="4">
    <source>
        <dbReference type="SAM" id="MobiDB-lite"/>
    </source>
</evidence>
<feature type="domain" description="HTH lacI-type" evidence="5">
    <location>
        <begin position="16"/>
        <end position="70"/>
    </location>
</feature>
<dbReference type="InterPro" id="IPR046335">
    <property type="entry name" value="LacI/GalR-like_sensor"/>
</dbReference>
<dbReference type="InterPro" id="IPR010982">
    <property type="entry name" value="Lambda_DNA-bd_dom_sf"/>
</dbReference>
<evidence type="ECO:0000259" key="5">
    <source>
        <dbReference type="PROSITE" id="PS50932"/>
    </source>
</evidence>
<evidence type="ECO:0000313" key="6">
    <source>
        <dbReference type="EMBL" id="MDT0441694.1"/>
    </source>
</evidence>
<dbReference type="Gene3D" id="1.10.260.40">
    <property type="entry name" value="lambda repressor-like DNA-binding domains"/>
    <property type="match status" value="1"/>
</dbReference>
<dbReference type="InterPro" id="IPR028082">
    <property type="entry name" value="Peripla_BP_I"/>
</dbReference>
<gene>
    <name evidence="6" type="ORF">RM779_03645</name>
</gene>